<keyword evidence="2" id="KW-1185">Reference proteome</keyword>
<name>A0A8X6WRJ0_9ARAC</name>
<accession>A0A8X6WRJ0</accession>
<organism evidence="1 2">
    <name type="scientific">Trichonephila inaurata madagascariensis</name>
    <dbReference type="NCBI Taxonomy" id="2747483"/>
    <lineage>
        <taxon>Eukaryota</taxon>
        <taxon>Metazoa</taxon>
        <taxon>Ecdysozoa</taxon>
        <taxon>Arthropoda</taxon>
        <taxon>Chelicerata</taxon>
        <taxon>Arachnida</taxon>
        <taxon>Araneae</taxon>
        <taxon>Araneomorphae</taxon>
        <taxon>Entelegynae</taxon>
        <taxon>Araneoidea</taxon>
        <taxon>Nephilidae</taxon>
        <taxon>Trichonephila</taxon>
        <taxon>Trichonephila inaurata</taxon>
    </lineage>
</organism>
<dbReference type="OrthoDB" id="10301971at2759"/>
<proteinExistence type="predicted"/>
<evidence type="ECO:0000313" key="2">
    <source>
        <dbReference type="Proteomes" id="UP000886998"/>
    </source>
</evidence>
<dbReference type="EMBL" id="BMAV01001199">
    <property type="protein sequence ID" value="GFY39074.1"/>
    <property type="molecule type" value="Genomic_DNA"/>
</dbReference>
<dbReference type="Proteomes" id="UP000886998">
    <property type="component" value="Unassembled WGS sequence"/>
</dbReference>
<sequence>MDLRAVIGFSLDILKEFLQMYRRESPSRSIEYNFNFAKYTPEEQRFIHENIEFAYNRSLSSDNLRFTFDDSPRMLERSGNKRNS</sequence>
<evidence type="ECO:0000313" key="1">
    <source>
        <dbReference type="EMBL" id="GFY39074.1"/>
    </source>
</evidence>
<reference evidence="1" key="1">
    <citation type="submission" date="2020-08" db="EMBL/GenBank/DDBJ databases">
        <title>Multicomponent nature underlies the extraordinary mechanical properties of spider dragline silk.</title>
        <authorList>
            <person name="Kono N."/>
            <person name="Nakamura H."/>
            <person name="Mori M."/>
            <person name="Yoshida Y."/>
            <person name="Ohtoshi R."/>
            <person name="Malay A.D."/>
            <person name="Moran D.A.P."/>
            <person name="Tomita M."/>
            <person name="Numata K."/>
            <person name="Arakawa K."/>
        </authorList>
    </citation>
    <scope>NUCLEOTIDE SEQUENCE</scope>
</reference>
<protein>
    <submittedName>
        <fullName evidence="1">Uncharacterized protein</fullName>
    </submittedName>
</protein>
<comment type="caution">
    <text evidence="1">The sequence shown here is derived from an EMBL/GenBank/DDBJ whole genome shotgun (WGS) entry which is preliminary data.</text>
</comment>
<gene>
    <name evidence="1" type="ORF">TNIN_323321</name>
</gene>
<dbReference type="AlphaFoldDB" id="A0A8X6WRJ0"/>